<evidence type="ECO:0000313" key="1">
    <source>
        <dbReference type="EMBL" id="ABG53217.1"/>
    </source>
</evidence>
<reference evidence="1" key="1">
    <citation type="submission" date="2006-06" db="EMBL/GenBank/DDBJ databases">
        <title>Complete sequence of Trichodesmium erythraeum IMS101.</title>
        <authorList>
            <consortium name="US DOE Joint Genome Institute"/>
            <person name="Copeland A."/>
            <person name="Lucas S."/>
            <person name="Lapidus A."/>
            <person name="Barry K."/>
            <person name="Detter J.C."/>
            <person name="Glavina del Rio T."/>
            <person name="Hammon N."/>
            <person name="Israni S."/>
            <person name="Dalin E."/>
            <person name="Tice H."/>
            <person name="Pitluck S."/>
            <person name="Kiss H."/>
            <person name="Munk A.C."/>
            <person name="Brettin T."/>
            <person name="Bruce D."/>
            <person name="Han C."/>
            <person name="Tapia R."/>
            <person name="Gilna P."/>
            <person name="Schmutz J."/>
            <person name="Larimer F."/>
            <person name="Land M."/>
            <person name="Hauser L."/>
            <person name="Kyrpides N."/>
            <person name="Kim E."/>
            <person name="Richardson P."/>
        </authorList>
    </citation>
    <scope>NUCLEOTIDE SEQUENCE [LARGE SCALE GENOMIC DNA]</scope>
    <source>
        <strain evidence="1">IMS101</strain>
    </source>
</reference>
<proteinExistence type="predicted"/>
<name>Q10X07_TRIEI</name>
<organism evidence="1">
    <name type="scientific">Trichodesmium erythraeum (strain IMS101)</name>
    <dbReference type="NCBI Taxonomy" id="203124"/>
    <lineage>
        <taxon>Bacteria</taxon>
        <taxon>Bacillati</taxon>
        <taxon>Cyanobacteriota</taxon>
        <taxon>Cyanophyceae</taxon>
        <taxon>Oscillatoriophycideae</taxon>
        <taxon>Oscillatoriales</taxon>
        <taxon>Microcoleaceae</taxon>
        <taxon>Trichodesmium</taxon>
    </lineage>
</organism>
<gene>
    <name evidence="1" type="ordered locus">Tery_4216</name>
</gene>
<dbReference type="RefSeq" id="WP_011613547.1">
    <property type="nucleotide sequence ID" value="NC_008312.1"/>
</dbReference>
<dbReference type="AlphaFoldDB" id="Q10X07"/>
<dbReference type="OrthoDB" id="457033at2"/>
<dbReference type="HOGENOM" id="CLU_2002901_0_0_3"/>
<sequence length="124" mass="14099">MTNREFQILKQQRDAKLVTVLTKIIDTEWNRVSRQLDALDTDSTDVTKAAILIGQYQILDKLMAALSEGSLSSDYEIEAIWRSKLVQRVVEGFNLDIDTRTPPRKYKSIAQQLAEACGLEVIQD</sequence>
<accession>Q10X07</accession>
<dbReference type="KEGG" id="ter:Tery_4216"/>
<protein>
    <submittedName>
        <fullName evidence="1">Uncharacterized protein</fullName>
    </submittedName>
</protein>
<dbReference type="eggNOG" id="ENOG50341HD">
    <property type="taxonomic scope" value="Bacteria"/>
</dbReference>
<dbReference type="EMBL" id="CP000393">
    <property type="protein sequence ID" value="ABG53217.1"/>
    <property type="molecule type" value="Genomic_DNA"/>
</dbReference>